<dbReference type="PROSITE" id="PS50234">
    <property type="entry name" value="VWFA"/>
    <property type="match status" value="1"/>
</dbReference>
<dbReference type="Gene3D" id="3.40.50.410">
    <property type="entry name" value="von Willebrand factor, type A domain"/>
    <property type="match status" value="1"/>
</dbReference>
<evidence type="ECO:0000313" key="4">
    <source>
        <dbReference type="EMBL" id="GGU62462.1"/>
    </source>
</evidence>
<proteinExistence type="predicted"/>
<dbReference type="SUPFAM" id="SSF53850">
    <property type="entry name" value="Periplasmic binding protein-like II"/>
    <property type="match status" value="1"/>
</dbReference>
<dbReference type="InterPro" id="IPR036465">
    <property type="entry name" value="vWFA_dom_sf"/>
</dbReference>
<name>A0ABQ2V002_9ACTN</name>
<dbReference type="EMBL" id="BMRP01000008">
    <property type="protein sequence ID" value="GGU62462.1"/>
    <property type="molecule type" value="Genomic_DNA"/>
</dbReference>
<feature type="transmembrane region" description="Helical" evidence="2">
    <location>
        <begin position="26"/>
        <end position="44"/>
    </location>
</feature>
<evidence type="ECO:0000313" key="5">
    <source>
        <dbReference type="Proteomes" id="UP000654471"/>
    </source>
</evidence>
<keyword evidence="2" id="KW-0812">Transmembrane</keyword>
<accession>A0ABQ2V002</accession>
<keyword evidence="5" id="KW-1185">Reference proteome</keyword>
<gene>
    <name evidence="4" type="ORF">GCM10010211_29390</name>
</gene>
<dbReference type="RefSeq" id="WP_189300021.1">
    <property type="nucleotide sequence ID" value="NZ_BMRP01000008.1"/>
</dbReference>
<dbReference type="InterPro" id="IPR002035">
    <property type="entry name" value="VWF_A"/>
</dbReference>
<sequence>MGHHSLPDDSAPPRTGARPRTRRRTVAIATAVVLAVAAGSVVALRSGLLPFGATCGGSSVQLNVVASPDIAPALDTVAKEARDDATRTDGKCLDVRVHARPAGEVADSLGQRPANPEVQVWIPDSSLWVDQVADEGGSSLTTAGHVASSPIVLGAVPSAAKALGWPEKTYTWSALTQAATSGSTLRLGVADPTRSATGLLALARLDAANHKEAKGGDEAAGRTAATAKLLYARLADGDGQVLATLPRNGSGTEQSNPRRNQALLLSEQAAYAHNTAAAGGPSLDLLYPEDGAAQLDYPYTLVNGEDLTTDQARAANRFMTLLDDSDGQRTLRGHGFRAGYGSADPKLVGTAGGRTPQPYTAAPADPPSVKELKALLGMWTTTVQSTRITTVVDVSASTAHPVPGQGGRSRLDLAKDSLLQALDTFSPEDEVGLWKFATYLDGAKDYVERSPTGRLGDRGGNGTTHREELATAFRSLAPVPRGATGLYDTTLAAYRQARATYASGKLNALVVVTDAAHDDLRGISQDTLIADLEQLSDTERPVPLIAVAIGPNADKATLDRIVSPTGGSAHLVGDPSQIHQVILTALIAAGSHRP</sequence>
<organism evidence="4 5">
    <name type="scientific">Streptomyces albospinus</name>
    <dbReference type="NCBI Taxonomy" id="285515"/>
    <lineage>
        <taxon>Bacteria</taxon>
        <taxon>Bacillati</taxon>
        <taxon>Actinomycetota</taxon>
        <taxon>Actinomycetes</taxon>
        <taxon>Kitasatosporales</taxon>
        <taxon>Streptomycetaceae</taxon>
        <taxon>Streptomyces</taxon>
    </lineage>
</organism>
<evidence type="ECO:0000259" key="3">
    <source>
        <dbReference type="PROSITE" id="PS50234"/>
    </source>
</evidence>
<keyword evidence="2" id="KW-1133">Transmembrane helix</keyword>
<feature type="region of interest" description="Disordered" evidence="1">
    <location>
        <begin position="1"/>
        <end position="23"/>
    </location>
</feature>
<evidence type="ECO:0000256" key="2">
    <source>
        <dbReference type="SAM" id="Phobius"/>
    </source>
</evidence>
<comment type="caution">
    <text evidence="4">The sequence shown here is derived from an EMBL/GenBank/DDBJ whole genome shotgun (WGS) entry which is preliminary data.</text>
</comment>
<reference evidence="5" key="1">
    <citation type="journal article" date="2019" name="Int. J. Syst. Evol. Microbiol.">
        <title>The Global Catalogue of Microorganisms (GCM) 10K type strain sequencing project: providing services to taxonomists for standard genome sequencing and annotation.</title>
        <authorList>
            <consortium name="The Broad Institute Genomics Platform"/>
            <consortium name="The Broad Institute Genome Sequencing Center for Infectious Disease"/>
            <person name="Wu L."/>
            <person name="Ma J."/>
        </authorList>
    </citation>
    <scope>NUCLEOTIDE SEQUENCE [LARGE SCALE GENOMIC DNA]</scope>
    <source>
        <strain evidence="5">JCM 3399</strain>
    </source>
</reference>
<dbReference type="SUPFAM" id="SSF53300">
    <property type="entry name" value="vWA-like"/>
    <property type="match status" value="1"/>
</dbReference>
<keyword evidence="2" id="KW-0472">Membrane</keyword>
<feature type="domain" description="VWFA" evidence="3">
    <location>
        <begin position="387"/>
        <end position="586"/>
    </location>
</feature>
<evidence type="ECO:0000256" key="1">
    <source>
        <dbReference type="SAM" id="MobiDB-lite"/>
    </source>
</evidence>
<dbReference type="Pfam" id="PF13531">
    <property type="entry name" value="SBP_bac_11"/>
    <property type="match status" value="1"/>
</dbReference>
<protein>
    <recommendedName>
        <fullName evidence="3">VWFA domain-containing protein</fullName>
    </recommendedName>
</protein>
<dbReference type="Proteomes" id="UP000654471">
    <property type="component" value="Unassembled WGS sequence"/>
</dbReference>
<dbReference type="SMART" id="SM00327">
    <property type="entry name" value="VWA"/>
    <property type="match status" value="1"/>
</dbReference>